<feature type="domain" description="AB hydrolase-1" evidence="1">
    <location>
        <begin position="97"/>
        <end position="357"/>
    </location>
</feature>
<dbReference type="Gene3D" id="3.40.50.1820">
    <property type="entry name" value="alpha/beta hydrolase"/>
    <property type="match status" value="1"/>
</dbReference>
<proteinExistence type="predicted"/>
<protein>
    <submittedName>
        <fullName evidence="2">Similar to Saccharomyces cerevisiae YBR204C LDH1 Serine hydrolase</fullName>
    </submittedName>
</protein>
<dbReference type="OrthoDB" id="428974at2759"/>
<dbReference type="Pfam" id="PF00561">
    <property type="entry name" value="Abhydrolase_1"/>
    <property type="match status" value="1"/>
</dbReference>
<dbReference type="InterPro" id="IPR050266">
    <property type="entry name" value="AB_hydrolase_sf"/>
</dbReference>
<dbReference type="EMBL" id="FXLY01000004">
    <property type="protein sequence ID" value="SMN19611.1"/>
    <property type="molecule type" value="Genomic_DNA"/>
</dbReference>
<sequence>MFGATDDDDLHDLDIIQEACSLGGQPMSNKGIKDIVDSCTDGPQLASQVATSSNDFRTKFIVEHESYMTIRSTKIRVSHNLSRIFDTNEDDVIIDYFIHGLGGNLEQFEPLLRLDDLCDRYFIAIDLPGFGKSEEYNDYSMNTIVEIAHEILIGILKDNNRYIKNCKLNIIGHSMGCYISLHYFQKYVDEFKVLSLILLAPPKLYISQLRKGYTLTRLILYALSIFPFAFDYYRTRFDQSKGLKSSGIRDFFHNNSNDNIDLQYRKLWQYQNNIQIKSKSIVGYLRGWEQVDWKNIEAIIKSQNLKSSLKLLVIGGNQDVVTPISDIQKFSDTLPIVDDKKLEIIENCAHNICFDRPEMICEIFLKDVVKKL</sequence>
<dbReference type="GO" id="GO:0046464">
    <property type="term" value="P:acylglycerol catabolic process"/>
    <property type="evidence" value="ECO:0007669"/>
    <property type="project" value="TreeGrafter"/>
</dbReference>
<dbReference type="Proteomes" id="UP000196158">
    <property type="component" value="Unassembled WGS sequence"/>
</dbReference>
<gene>
    <name evidence="2" type="ORF">KASA_0O01683G</name>
</gene>
<dbReference type="PANTHER" id="PTHR43798:SF5">
    <property type="entry name" value="MONOACYLGLYCEROL LIPASE ABHD6"/>
    <property type="match status" value="1"/>
</dbReference>
<keyword evidence="3" id="KW-1185">Reference proteome</keyword>
<evidence type="ECO:0000313" key="3">
    <source>
        <dbReference type="Proteomes" id="UP000196158"/>
    </source>
</evidence>
<evidence type="ECO:0000259" key="1">
    <source>
        <dbReference type="Pfam" id="PF00561"/>
    </source>
</evidence>
<dbReference type="InterPro" id="IPR000073">
    <property type="entry name" value="AB_hydrolase_1"/>
</dbReference>
<dbReference type="AlphaFoldDB" id="A0A1X7R1Z2"/>
<reference evidence="2 3" key="1">
    <citation type="submission" date="2017-04" db="EMBL/GenBank/DDBJ databases">
        <authorList>
            <person name="Afonso C.L."/>
            <person name="Miller P.J."/>
            <person name="Scott M.A."/>
            <person name="Spackman E."/>
            <person name="Goraichik I."/>
            <person name="Dimitrov K.M."/>
            <person name="Suarez D.L."/>
            <person name="Swayne D.E."/>
        </authorList>
    </citation>
    <scope>NUCLEOTIDE SEQUENCE [LARGE SCALE GENOMIC DNA]</scope>
</reference>
<dbReference type="InterPro" id="IPR029058">
    <property type="entry name" value="AB_hydrolase_fold"/>
</dbReference>
<dbReference type="STRING" id="1789683.A0A1X7R1Z2"/>
<dbReference type="GO" id="GO:0047372">
    <property type="term" value="F:monoacylglycerol lipase activity"/>
    <property type="evidence" value="ECO:0007669"/>
    <property type="project" value="TreeGrafter"/>
</dbReference>
<keyword evidence="2" id="KW-0378">Hydrolase</keyword>
<dbReference type="GO" id="GO:0016020">
    <property type="term" value="C:membrane"/>
    <property type="evidence" value="ECO:0007669"/>
    <property type="project" value="TreeGrafter"/>
</dbReference>
<accession>A0A1X7R1Z2</accession>
<organism evidence="2 3">
    <name type="scientific">Maudiozyma saulgeensis</name>
    <dbReference type="NCBI Taxonomy" id="1789683"/>
    <lineage>
        <taxon>Eukaryota</taxon>
        <taxon>Fungi</taxon>
        <taxon>Dikarya</taxon>
        <taxon>Ascomycota</taxon>
        <taxon>Saccharomycotina</taxon>
        <taxon>Saccharomycetes</taxon>
        <taxon>Saccharomycetales</taxon>
        <taxon>Saccharomycetaceae</taxon>
        <taxon>Maudiozyma</taxon>
    </lineage>
</organism>
<evidence type="ECO:0000313" key="2">
    <source>
        <dbReference type="EMBL" id="SMN19611.1"/>
    </source>
</evidence>
<dbReference type="PANTHER" id="PTHR43798">
    <property type="entry name" value="MONOACYLGLYCEROL LIPASE"/>
    <property type="match status" value="1"/>
</dbReference>
<dbReference type="SUPFAM" id="SSF53474">
    <property type="entry name" value="alpha/beta-Hydrolases"/>
    <property type="match status" value="1"/>
</dbReference>
<name>A0A1X7R1Z2_9SACH</name>